<evidence type="ECO:0000313" key="4">
    <source>
        <dbReference type="Proteomes" id="UP000193247"/>
    </source>
</evidence>
<evidence type="ECO:0000313" key="3">
    <source>
        <dbReference type="EMBL" id="OSC43274.1"/>
    </source>
</evidence>
<dbReference type="EMBL" id="NCXP01000001">
    <property type="protein sequence ID" value="OSC43274.1"/>
    <property type="molecule type" value="Genomic_DNA"/>
</dbReference>
<feature type="domain" description="PPE-PPW subfamily C-terminal" evidence="2">
    <location>
        <begin position="95"/>
        <end position="140"/>
    </location>
</feature>
<keyword evidence="4" id="KW-1185">Reference proteome</keyword>
<sequence length="150" mass="15480">MTGVGMESHAYLAGGLPSTARKAAGTSARKKAPEPDRAEAPAAAAAAQQPARSQRRRATKLKMISRGYEYADLEPDTDQDPNGSSDEHRVALLTSDRGARTLGYAGTARKQTTTAAAGLTTLADDAFGGGPHLPMMPGTWGADSAPSSEP</sequence>
<gene>
    <name evidence="3" type="ORF">B8W66_02590</name>
</gene>
<dbReference type="OrthoDB" id="4751931at2"/>
<dbReference type="InterPro" id="IPR043641">
    <property type="entry name" value="PPE-PPW_C"/>
</dbReference>
<feature type="region of interest" description="Disordered" evidence="1">
    <location>
        <begin position="1"/>
        <end position="150"/>
    </location>
</feature>
<proteinExistence type="predicted"/>
<feature type="compositionally biased region" description="Low complexity" evidence="1">
    <location>
        <begin position="112"/>
        <end position="126"/>
    </location>
</feature>
<dbReference type="Proteomes" id="UP000193247">
    <property type="component" value="Unassembled WGS sequence"/>
</dbReference>
<name>A0A1X2M0Y0_9MYCO</name>
<comment type="caution">
    <text evidence="3">The sequence shown here is derived from an EMBL/GenBank/DDBJ whole genome shotgun (WGS) entry which is preliminary data.</text>
</comment>
<organism evidence="3 4">
    <name type="scientific">Mycobacterium decipiens</name>
    <dbReference type="NCBI Taxonomy" id="1430326"/>
    <lineage>
        <taxon>Bacteria</taxon>
        <taxon>Bacillati</taxon>
        <taxon>Actinomycetota</taxon>
        <taxon>Actinomycetes</taxon>
        <taxon>Mycobacteriales</taxon>
        <taxon>Mycobacteriaceae</taxon>
        <taxon>Mycobacterium</taxon>
    </lineage>
</organism>
<evidence type="ECO:0000256" key="1">
    <source>
        <dbReference type="SAM" id="MobiDB-lite"/>
    </source>
</evidence>
<reference evidence="3 4" key="1">
    <citation type="submission" date="2017-04" db="EMBL/GenBank/DDBJ databases">
        <title>The new phylogeny of genus Mycobacterium.</title>
        <authorList>
            <person name="Tortoli E."/>
            <person name="Trovato A."/>
            <person name="Cirillo D.M."/>
        </authorList>
    </citation>
    <scope>NUCLEOTIDE SEQUENCE [LARGE SCALE GENOMIC DNA]</scope>
    <source>
        <strain evidence="3 4">TBL 1200985</strain>
    </source>
</reference>
<accession>A0A1X2M0Y0</accession>
<evidence type="ECO:0000259" key="2">
    <source>
        <dbReference type="Pfam" id="PF18878"/>
    </source>
</evidence>
<dbReference type="Pfam" id="PF18878">
    <property type="entry name" value="PPE-PPW"/>
    <property type="match status" value="1"/>
</dbReference>
<feature type="compositionally biased region" description="Low complexity" evidence="1">
    <location>
        <begin position="40"/>
        <end position="52"/>
    </location>
</feature>
<dbReference type="AlphaFoldDB" id="A0A1X2M0Y0"/>
<protein>
    <recommendedName>
        <fullName evidence="2">PPE-PPW subfamily C-terminal domain-containing protein</fullName>
    </recommendedName>
</protein>